<keyword evidence="1" id="KW-1133">Transmembrane helix</keyword>
<sequence>MTDESQPIMRKRRRGPVIGMAAIQVAVAAVMSAFWVGLMVTTGVGSCTRGCDYDGADAATSTFWGILIGSFVVTAFALVSTPRARRSLIWVPAASSAVIVIGFLVTSNWYSATMR</sequence>
<dbReference type="AlphaFoldDB" id="A0A1I6HLB6"/>
<feature type="transmembrane region" description="Helical" evidence="1">
    <location>
        <begin position="88"/>
        <end position="110"/>
    </location>
</feature>
<gene>
    <name evidence="2" type="ORF">SAMN04488591_1927</name>
</gene>
<dbReference type="Proteomes" id="UP000198877">
    <property type="component" value="Unassembled WGS sequence"/>
</dbReference>
<reference evidence="3" key="1">
    <citation type="submission" date="2016-10" db="EMBL/GenBank/DDBJ databases">
        <authorList>
            <person name="Varghese N."/>
            <person name="Submissions S."/>
        </authorList>
    </citation>
    <scope>NUCLEOTIDE SEQUENCE [LARGE SCALE GENOMIC DNA]</scope>
    <source>
        <strain evidence="3">CL127</strain>
    </source>
</reference>
<name>A0A1I6HLB6_9MICO</name>
<feature type="transmembrane region" description="Helical" evidence="1">
    <location>
        <begin position="61"/>
        <end position="81"/>
    </location>
</feature>
<evidence type="ECO:0000256" key="1">
    <source>
        <dbReference type="SAM" id="Phobius"/>
    </source>
</evidence>
<organism evidence="2 3">
    <name type="scientific">Microbacterium azadirachtae</name>
    <dbReference type="NCBI Taxonomy" id="582680"/>
    <lineage>
        <taxon>Bacteria</taxon>
        <taxon>Bacillati</taxon>
        <taxon>Actinomycetota</taxon>
        <taxon>Actinomycetes</taxon>
        <taxon>Micrococcales</taxon>
        <taxon>Microbacteriaceae</taxon>
        <taxon>Microbacterium</taxon>
    </lineage>
</organism>
<feature type="transmembrane region" description="Helical" evidence="1">
    <location>
        <begin position="21"/>
        <end position="41"/>
    </location>
</feature>
<proteinExistence type="predicted"/>
<dbReference type="EMBL" id="FOYR01000002">
    <property type="protein sequence ID" value="SFR55226.1"/>
    <property type="molecule type" value="Genomic_DNA"/>
</dbReference>
<evidence type="ECO:0000313" key="3">
    <source>
        <dbReference type="Proteomes" id="UP000198877"/>
    </source>
</evidence>
<accession>A0A1I6HLB6</accession>
<keyword evidence="1" id="KW-0812">Transmembrane</keyword>
<evidence type="ECO:0000313" key="2">
    <source>
        <dbReference type="EMBL" id="SFR55226.1"/>
    </source>
</evidence>
<protein>
    <submittedName>
        <fullName evidence="2">Uncharacterized protein</fullName>
    </submittedName>
</protein>
<keyword evidence="1" id="KW-0472">Membrane</keyword>